<dbReference type="Proteomes" id="UP000594260">
    <property type="component" value="Unplaced"/>
</dbReference>
<evidence type="ECO:0000259" key="6">
    <source>
        <dbReference type="PROSITE" id="PS50011"/>
    </source>
</evidence>
<dbReference type="GO" id="GO:0035612">
    <property type="term" value="F:AP-2 adaptor complex binding"/>
    <property type="evidence" value="ECO:0007669"/>
    <property type="project" value="TreeGrafter"/>
</dbReference>
<feature type="domain" description="Phosphatase tensin-type" evidence="9">
    <location>
        <begin position="380"/>
        <end position="547"/>
    </location>
</feature>
<dbReference type="PANTHER" id="PTHR22967">
    <property type="entry name" value="SERINE/THREONINE PROTEIN KINASE"/>
    <property type="match status" value="1"/>
</dbReference>
<dbReference type="SMART" id="SM01326">
    <property type="entry name" value="PTEN_C2"/>
    <property type="match status" value="1"/>
</dbReference>
<dbReference type="CDD" id="cd06257">
    <property type="entry name" value="DnaJ"/>
    <property type="match status" value="1"/>
</dbReference>
<dbReference type="OMA" id="HYKNTNL"/>
<feature type="domain" description="C2 tensin-type" evidence="10">
    <location>
        <begin position="551"/>
        <end position="689"/>
    </location>
</feature>
<dbReference type="PROSITE" id="PS51181">
    <property type="entry name" value="PPASE_TENSIN"/>
    <property type="match status" value="1"/>
</dbReference>
<dbReference type="FunFam" id="1.10.287.110:FF:000002">
    <property type="entry name" value="putative tyrosine-protein phosphatase auxilin isoform X2"/>
    <property type="match status" value="1"/>
</dbReference>
<keyword evidence="12" id="KW-1185">Reference proteome</keyword>
<comment type="subcellular location">
    <subcellularLocation>
        <location evidence="1">Cytoplasmic vesicle</location>
        <location evidence="1">Clathrin-coated vesicle</location>
    </subcellularLocation>
</comment>
<dbReference type="KEGG" id="vde:111244252"/>
<dbReference type="SUPFAM" id="SSF49562">
    <property type="entry name" value="C2 domain (Calcium/lipid-binding domain, CaLB)"/>
    <property type="match status" value="1"/>
</dbReference>
<dbReference type="InterPro" id="IPR008271">
    <property type="entry name" value="Ser/Thr_kinase_AS"/>
</dbReference>
<keyword evidence="4" id="KW-0968">Cytoplasmic vesicle</keyword>
<dbReference type="Pfam" id="PF10409">
    <property type="entry name" value="PTEN_C2"/>
    <property type="match status" value="1"/>
</dbReference>
<feature type="domain" description="Tyrosine specific protein phosphatases" evidence="7">
    <location>
        <begin position="465"/>
        <end position="535"/>
    </location>
</feature>
<dbReference type="Gene3D" id="2.60.40.1110">
    <property type="match status" value="1"/>
</dbReference>
<name>A0A7M7M3Y5_VARDE</name>
<dbReference type="InterPro" id="IPR001623">
    <property type="entry name" value="DnaJ_domain"/>
</dbReference>
<dbReference type="FunCoup" id="A0A7M7M3Y5">
    <property type="interactions" value="1025"/>
</dbReference>
<dbReference type="SMART" id="SM00220">
    <property type="entry name" value="S_TKc"/>
    <property type="match status" value="1"/>
</dbReference>
<organism evidence="11 12">
    <name type="scientific">Varroa destructor</name>
    <name type="common">Honeybee mite</name>
    <dbReference type="NCBI Taxonomy" id="109461"/>
    <lineage>
        <taxon>Eukaryota</taxon>
        <taxon>Metazoa</taxon>
        <taxon>Ecdysozoa</taxon>
        <taxon>Arthropoda</taxon>
        <taxon>Chelicerata</taxon>
        <taxon>Arachnida</taxon>
        <taxon>Acari</taxon>
        <taxon>Parasitiformes</taxon>
        <taxon>Mesostigmata</taxon>
        <taxon>Gamasina</taxon>
        <taxon>Dermanyssoidea</taxon>
        <taxon>Varroidae</taxon>
        <taxon>Varroa</taxon>
    </lineage>
</organism>
<dbReference type="InterPro" id="IPR014020">
    <property type="entry name" value="Tensin_C2-dom"/>
</dbReference>
<dbReference type="SUPFAM" id="SSF52799">
    <property type="entry name" value="(Phosphotyrosine protein) phosphatases II"/>
    <property type="match status" value="1"/>
</dbReference>
<feature type="region of interest" description="Disordered" evidence="5">
    <location>
        <begin position="791"/>
        <end position="826"/>
    </location>
</feature>
<dbReference type="EnsemblMetazoa" id="XM_022791122">
    <property type="protein sequence ID" value="XP_022646857"/>
    <property type="gene ID" value="LOC111244252"/>
</dbReference>
<dbReference type="InterPro" id="IPR011009">
    <property type="entry name" value="Kinase-like_dom_sf"/>
</dbReference>
<reference evidence="11" key="1">
    <citation type="submission" date="2021-01" db="UniProtKB">
        <authorList>
            <consortium name="EnsemblMetazoa"/>
        </authorList>
    </citation>
    <scope>IDENTIFICATION</scope>
</reference>
<dbReference type="SMART" id="SM00271">
    <property type="entry name" value="DnaJ"/>
    <property type="match status" value="1"/>
</dbReference>
<feature type="domain" description="Protein kinase" evidence="6">
    <location>
        <begin position="35"/>
        <end position="320"/>
    </location>
</feature>
<dbReference type="AlphaFoldDB" id="A0A7M7M3Y5"/>
<accession>A0A7M7M3Y5</accession>
<feature type="compositionally biased region" description="Polar residues" evidence="5">
    <location>
        <begin position="899"/>
        <end position="916"/>
    </location>
</feature>
<dbReference type="Pfam" id="PF00069">
    <property type="entry name" value="Pkinase"/>
    <property type="match status" value="1"/>
</dbReference>
<dbReference type="GO" id="GO:0004674">
    <property type="term" value="F:protein serine/threonine kinase activity"/>
    <property type="evidence" value="ECO:0007669"/>
    <property type="project" value="TreeGrafter"/>
</dbReference>
<dbReference type="SUPFAM" id="SSF46565">
    <property type="entry name" value="Chaperone J-domain"/>
    <property type="match status" value="1"/>
</dbReference>
<dbReference type="OrthoDB" id="1717591at2759"/>
<dbReference type="PANTHER" id="PTHR22967:SF105">
    <property type="entry name" value="CYCLIN-G-ASSOCIATED KINASE"/>
    <property type="match status" value="1"/>
</dbReference>
<dbReference type="GO" id="GO:0045747">
    <property type="term" value="P:positive regulation of Notch signaling pathway"/>
    <property type="evidence" value="ECO:0007669"/>
    <property type="project" value="TreeGrafter"/>
</dbReference>
<dbReference type="Gene3D" id="1.10.510.10">
    <property type="entry name" value="Transferase(Phosphotransferase) domain 1"/>
    <property type="match status" value="1"/>
</dbReference>
<feature type="compositionally biased region" description="Pro residues" evidence="5">
    <location>
        <begin position="750"/>
        <end position="765"/>
    </location>
</feature>
<evidence type="ECO:0000259" key="9">
    <source>
        <dbReference type="PROSITE" id="PS51181"/>
    </source>
</evidence>
<feature type="compositionally biased region" description="Polar residues" evidence="5">
    <location>
        <begin position="791"/>
        <end position="825"/>
    </location>
</feature>
<dbReference type="PROSITE" id="PS50056">
    <property type="entry name" value="TYR_PHOSPHATASE_2"/>
    <property type="match status" value="1"/>
</dbReference>
<dbReference type="Gene3D" id="1.10.287.110">
    <property type="entry name" value="DnaJ domain"/>
    <property type="match status" value="1"/>
</dbReference>
<dbReference type="InterPro" id="IPR029021">
    <property type="entry name" value="Prot-tyrosine_phosphatase-like"/>
</dbReference>
<feature type="domain" description="J" evidence="8">
    <location>
        <begin position="1157"/>
        <end position="1217"/>
    </location>
</feature>
<dbReference type="GeneID" id="111244252"/>
<evidence type="ECO:0000256" key="2">
    <source>
        <dbReference type="ARBA" id="ARBA00005490"/>
    </source>
</evidence>
<evidence type="ECO:0000256" key="3">
    <source>
        <dbReference type="ARBA" id="ARBA00022741"/>
    </source>
</evidence>
<dbReference type="PROSITE" id="PS51182">
    <property type="entry name" value="C2_TENSIN"/>
    <property type="match status" value="1"/>
</dbReference>
<dbReference type="InterPro" id="IPR035892">
    <property type="entry name" value="C2_domain_sf"/>
</dbReference>
<feature type="region of interest" description="Disordered" evidence="5">
    <location>
        <begin position="727"/>
        <end position="770"/>
    </location>
</feature>
<dbReference type="InParanoid" id="A0A7M7M3Y5"/>
<evidence type="ECO:0000259" key="7">
    <source>
        <dbReference type="PROSITE" id="PS50056"/>
    </source>
</evidence>
<feature type="region of interest" description="Disordered" evidence="5">
    <location>
        <begin position="884"/>
        <end position="916"/>
    </location>
</feature>
<dbReference type="InterPro" id="IPR036869">
    <property type="entry name" value="J_dom_sf"/>
</dbReference>
<dbReference type="PROSITE" id="PS00108">
    <property type="entry name" value="PROTEIN_KINASE_ST"/>
    <property type="match status" value="1"/>
</dbReference>
<evidence type="ECO:0000259" key="8">
    <source>
        <dbReference type="PROSITE" id="PS50076"/>
    </source>
</evidence>
<evidence type="ECO:0000256" key="5">
    <source>
        <dbReference type="SAM" id="MobiDB-lite"/>
    </source>
</evidence>
<dbReference type="GO" id="GO:0030136">
    <property type="term" value="C:clathrin-coated vesicle"/>
    <property type="evidence" value="ECO:0007669"/>
    <property type="project" value="UniProtKB-SubCell"/>
</dbReference>
<dbReference type="SUPFAM" id="SSF56112">
    <property type="entry name" value="Protein kinase-like (PK-like)"/>
    <property type="match status" value="1"/>
</dbReference>
<evidence type="ECO:0008006" key="13">
    <source>
        <dbReference type="Google" id="ProtNLM"/>
    </source>
</evidence>
<evidence type="ECO:0000256" key="4">
    <source>
        <dbReference type="ARBA" id="ARBA00023329"/>
    </source>
</evidence>
<dbReference type="Gene3D" id="3.90.190.10">
    <property type="entry name" value="Protein tyrosine phosphatase superfamily"/>
    <property type="match status" value="1"/>
</dbReference>
<dbReference type="GO" id="GO:2000369">
    <property type="term" value="P:regulation of clathrin-dependent endocytosis"/>
    <property type="evidence" value="ECO:0007669"/>
    <property type="project" value="TreeGrafter"/>
</dbReference>
<evidence type="ECO:0000313" key="11">
    <source>
        <dbReference type="EnsemblMetazoa" id="XP_022646857"/>
    </source>
</evidence>
<protein>
    <recommendedName>
        <fullName evidence="13">Cyclin-G-associated kinase</fullName>
    </recommendedName>
</protein>
<dbReference type="InterPro" id="IPR029023">
    <property type="entry name" value="Tensin_phosphatase"/>
</dbReference>
<dbReference type="PROSITE" id="PS50076">
    <property type="entry name" value="DNAJ_2"/>
    <property type="match status" value="1"/>
</dbReference>
<dbReference type="RefSeq" id="XP_022646857.1">
    <property type="nucleotide sequence ID" value="XM_022791122.1"/>
</dbReference>
<keyword evidence="3" id="KW-0547">Nucleotide-binding</keyword>
<evidence type="ECO:0000256" key="1">
    <source>
        <dbReference type="ARBA" id="ARBA00004132"/>
    </source>
</evidence>
<comment type="similarity">
    <text evidence="2">Belongs to the protein kinase superfamily. AGC Ser/Thr protein kinase family. PKC subfamily.</text>
</comment>
<sequence length="1219" mass="133072">MFKSALGYFSGAGSSASKEDNEFVGQIVSLGIFKLRVLKVIAEGGFGFVFLVQDTNTGKSFALKRMFSVDQESADSIEQEIRVLKQLKGHPNVIEFCASAVAESQGGRKEYLILTEFCSGGVVVDAINKAKLSMDQVLKVFYQCCKAVLHMHTQQPPITHRDLKLENLLIARDGTVKLCDFGSSTIACHIVDDKWTALKRSLVEDEIQRNTTPMYRGPECLDTYNNFPIDHRLDVWALGCILYVLCYRQHPFADAAKLAILNAKYNIPANADTEFGDLQQLIGDMLTIDPRERPSVNNVLHRLEVLGKLRGIELSSAPFLTQHGIVASVPVAIDPVLDATTARTPGTIPEGVNLMNTLREGAGSFFKKLGDTSSKVIQIAQQSIGKSELDMHYITNRIAVMSYPAEGLESTYRNHIEDVRAVLEARHQNNYMVVNISGRSYTNNKFPGIKVIERLWNQKKAPEIDAVLELCHTIYVYLSGKRNAVVIHCLDGKAVSAQLFAAFMLYCRVFTNPKDALSMFAVKRFPVSLSPAQMRYLQYFYNVIRHKAPHGQLMEITRVTMRPPPLFTKVRDGCRPFVNIYVKDECVYSTCLEYEKLTHFSATAGNVDFDIPRGLRLFGDVAVVLNHARASTFAKGRIQAVPMATIQLFTGYIDTTASKLTFDINQLDLIEEVDRYSGEFEVVLQIRFVQEEVQDPTATFNKFLNITTQPKIVFSSEEEMSAAIDQFKSKNSAPTPSRPPPPSAIMKPAAPAPPPGPSPPPPRPDAPLITTDTVESSADLLNLDCGSSATFDSSQAPSAQSGTISHSNKNNYTSTRNSSNARTNCSNDGSNLDLLSSSLGGMVVESFSGAGLGKGGGDCGSRGIAVVNSTTLLFGDVSTASNELQQSQSVEDTDPFGLGTSSIAGTSSDPLNGHSSSNQRVIEDLFAATTESSTTVTEANDSASGDLFGQWNSFMSAPTPLVDLKNLDTSSVLGVAKNCFISELSAELVNENGCAEVSLNRPQSKLSTLFMGSRDSNTGNGLGNGMGALGRETSTLGGSFSLTANNQWTPRNASAQTTGQAASLKTQSPADVGTRLIGETIRKPVGENAFGDLLGTQGFVNFGKKDIGPRTMAEMKRVEMAKEIDPVRLVIYDWTKGKERNIRALLCSLHSVVWSEARWAEIGMHELVGVSDVKKMYRKACLAVHPDKLAGTDKEELAKLIFMELNDAWSEFEKQQNLA</sequence>
<evidence type="ECO:0000313" key="12">
    <source>
        <dbReference type="Proteomes" id="UP000594260"/>
    </source>
</evidence>
<dbReference type="GO" id="GO:0005524">
    <property type="term" value="F:ATP binding"/>
    <property type="evidence" value="ECO:0007669"/>
    <property type="project" value="InterPro"/>
</dbReference>
<dbReference type="CTD" id="40527"/>
<dbReference type="InterPro" id="IPR000387">
    <property type="entry name" value="Tyr_Pase_dom"/>
</dbReference>
<proteinExistence type="inferred from homology"/>
<dbReference type="InterPro" id="IPR000719">
    <property type="entry name" value="Prot_kinase_dom"/>
</dbReference>
<evidence type="ECO:0000259" key="10">
    <source>
        <dbReference type="PROSITE" id="PS51182"/>
    </source>
</evidence>
<dbReference type="PROSITE" id="PS50011">
    <property type="entry name" value="PROTEIN_KINASE_DOM"/>
    <property type="match status" value="1"/>
</dbReference>